<keyword evidence="4" id="KW-0324">Glycolysis</keyword>
<dbReference type="EC" id="1.2.1.84" evidence="6"/>
<dbReference type="SUPFAM" id="SSF51735">
    <property type="entry name" value="NAD(P)-binding Rossmann-fold domains"/>
    <property type="match status" value="1"/>
</dbReference>
<evidence type="ECO:0000256" key="2">
    <source>
        <dbReference type="ARBA" id="ARBA00004714"/>
    </source>
</evidence>
<gene>
    <name evidence="9" type="ORF">POM88_036955</name>
</gene>
<evidence type="ECO:0000256" key="1">
    <source>
        <dbReference type="ARBA" id="ARBA00000441"/>
    </source>
</evidence>
<dbReference type="Gene3D" id="3.40.50.720">
    <property type="entry name" value="NAD(P)-binding Rossmann-like Domain"/>
    <property type="match status" value="1"/>
</dbReference>
<evidence type="ECO:0000256" key="5">
    <source>
        <dbReference type="ARBA" id="ARBA00023239"/>
    </source>
</evidence>
<dbReference type="PRINTS" id="PR00837">
    <property type="entry name" value="V5TPXLIKE"/>
</dbReference>
<reference evidence="9" key="2">
    <citation type="submission" date="2023-05" db="EMBL/GenBank/DDBJ databases">
        <authorList>
            <person name="Schelkunov M.I."/>
        </authorList>
    </citation>
    <scope>NUCLEOTIDE SEQUENCE</scope>
    <source>
        <strain evidence="9">Hsosn_3</strain>
        <tissue evidence="9">Leaf</tissue>
    </source>
</reference>
<dbReference type="PANTHER" id="PTHR11011">
    <property type="entry name" value="MALE STERILITY PROTEIN 2-RELATED"/>
    <property type="match status" value="1"/>
</dbReference>
<dbReference type="GO" id="GO:0006096">
    <property type="term" value="P:glycolytic process"/>
    <property type="evidence" value="ECO:0007669"/>
    <property type="project" value="UniProtKB-KW"/>
</dbReference>
<dbReference type="GO" id="GO:0010345">
    <property type="term" value="P:suberin biosynthetic process"/>
    <property type="evidence" value="ECO:0007669"/>
    <property type="project" value="TreeGrafter"/>
</dbReference>
<dbReference type="InterPro" id="IPR026055">
    <property type="entry name" value="FAR"/>
</dbReference>
<dbReference type="GO" id="GO:0102965">
    <property type="term" value="F:alcohol-forming long-chain fatty acyl-CoA reductase activity"/>
    <property type="evidence" value="ECO:0007669"/>
    <property type="project" value="UniProtKB-EC"/>
</dbReference>
<keyword evidence="6" id="KW-0444">Lipid biosynthesis</keyword>
<dbReference type="InterPro" id="IPR013785">
    <property type="entry name" value="Aldolase_TIM"/>
</dbReference>
<keyword evidence="5" id="KW-0456">Lyase</keyword>
<dbReference type="FunFam" id="3.40.33.10:FF:000004">
    <property type="entry name" value="CAP, cysteine-rich secretory protein, antigen 5"/>
    <property type="match status" value="1"/>
</dbReference>
<sequence>MYLQRIPLGIHLITFLTLSTIFHQSNSQSSPLNFYLTHKLARNRVGIDKQIAWNATLAAFAKNYTNSRTEDCNVIPSGGPYGENLAKGTGSFSGTDAVGSWVAERSNYNYSSNTCTAGEICSHYTQVVWANSVQFGCARVLCSNNVSWLVTCIYDPKGNVAGQWPHGSVKPNEASIPKGNEPEVGYTCSSKAKKGNLKGQDVAVKVIPKSKKTIASPGRGILAIDKSNATCGKRLASIGLDNTEVNKQAYRQLLLTTRGLGEYISGAIMFEETLYQSTTDGKKMVDYLIEQSIVPGIKVDEVPTMNHGAKGWMDWLLDQLNTTIKVPALQSVLIEKILRTVPDVGKIYLLIKAKNKEAANERMKNEIINTELFKCLQQKHGKSYQAFMLSKLVPVVGNACDSNLGLDDDIETAIMHDVNIIVNSAANTTFDERYDVSLDINTGGPSRVMTFAKKCKKLKLFLQISTDENCQLKAIDFGLSDYVKSDERLNDIVGSAYYVAPEVLHRSLWGVRTMLLQKFCINLFGLGQGLGSLELCLKMIPALMNPRGLLCILMQWTL</sequence>
<protein>
    <recommendedName>
        <fullName evidence="6">Fatty acyl-CoA reductase</fullName>
        <ecNumber evidence="6">1.2.1.84</ecNumber>
    </recommendedName>
</protein>
<dbReference type="GO" id="GO:0080019">
    <property type="term" value="F:alcohol-forming very long-chain fatty acyl-CoA reductase activity"/>
    <property type="evidence" value="ECO:0007669"/>
    <property type="project" value="InterPro"/>
</dbReference>
<feature type="chain" id="PRO_5042023237" description="Fatty acyl-CoA reductase" evidence="7">
    <location>
        <begin position="28"/>
        <end position="558"/>
    </location>
</feature>
<dbReference type="InterPro" id="IPR001283">
    <property type="entry name" value="CRISP-related"/>
</dbReference>
<comment type="similarity">
    <text evidence="3">Belongs to the class I fructose-bisphosphate aldolase family.</text>
</comment>
<comment type="similarity">
    <text evidence="6">Belongs to the fatty acyl-CoA reductase family.</text>
</comment>
<evidence type="ECO:0000259" key="8">
    <source>
        <dbReference type="SMART" id="SM00198"/>
    </source>
</evidence>
<keyword evidence="10" id="KW-1185">Reference proteome</keyword>
<dbReference type="Gene3D" id="3.40.33.10">
    <property type="entry name" value="CAP"/>
    <property type="match status" value="1"/>
</dbReference>
<evidence type="ECO:0000256" key="7">
    <source>
        <dbReference type="SAM" id="SignalP"/>
    </source>
</evidence>
<comment type="catalytic activity">
    <reaction evidence="6">
        <text>a long-chain fatty acyl-CoA + 2 NADPH + 2 H(+) = a long-chain primary fatty alcohol + 2 NADP(+) + CoA</text>
        <dbReference type="Rhea" id="RHEA:52716"/>
        <dbReference type="ChEBI" id="CHEBI:15378"/>
        <dbReference type="ChEBI" id="CHEBI:57287"/>
        <dbReference type="ChEBI" id="CHEBI:57783"/>
        <dbReference type="ChEBI" id="CHEBI:58349"/>
        <dbReference type="ChEBI" id="CHEBI:77396"/>
        <dbReference type="ChEBI" id="CHEBI:83139"/>
        <dbReference type="EC" id="1.2.1.84"/>
    </reaction>
</comment>
<dbReference type="InterPro" id="IPR035940">
    <property type="entry name" value="CAP_sf"/>
</dbReference>
<feature type="domain" description="SCP" evidence="8">
    <location>
        <begin position="30"/>
        <end position="162"/>
    </location>
</feature>
<dbReference type="InterPro" id="IPR014044">
    <property type="entry name" value="CAP_dom"/>
</dbReference>
<evidence type="ECO:0000256" key="4">
    <source>
        <dbReference type="ARBA" id="ARBA00023152"/>
    </source>
</evidence>
<accession>A0AAD8MG78</accession>
<proteinExistence type="inferred from homology"/>
<comment type="catalytic activity">
    <reaction evidence="1">
        <text>beta-D-fructose 1,6-bisphosphate = D-glyceraldehyde 3-phosphate + dihydroxyacetone phosphate</text>
        <dbReference type="Rhea" id="RHEA:14729"/>
        <dbReference type="ChEBI" id="CHEBI:32966"/>
        <dbReference type="ChEBI" id="CHEBI:57642"/>
        <dbReference type="ChEBI" id="CHEBI:59776"/>
        <dbReference type="EC" id="4.1.2.13"/>
    </reaction>
</comment>
<organism evidence="9 10">
    <name type="scientific">Heracleum sosnowskyi</name>
    <dbReference type="NCBI Taxonomy" id="360622"/>
    <lineage>
        <taxon>Eukaryota</taxon>
        <taxon>Viridiplantae</taxon>
        <taxon>Streptophyta</taxon>
        <taxon>Embryophyta</taxon>
        <taxon>Tracheophyta</taxon>
        <taxon>Spermatophyta</taxon>
        <taxon>Magnoliopsida</taxon>
        <taxon>eudicotyledons</taxon>
        <taxon>Gunneridae</taxon>
        <taxon>Pentapetalae</taxon>
        <taxon>asterids</taxon>
        <taxon>campanulids</taxon>
        <taxon>Apiales</taxon>
        <taxon>Apiaceae</taxon>
        <taxon>Apioideae</taxon>
        <taxon>apioid superclade</taxon>
        <taxon>Tordylieae</taxon>
        <taxon>Tordyliinae</taxon>
        <taxon>Heracleum</taxon>
    </lineage>
</organism>
<dbReference type="CDD" id="cd05381">
    <property type="entry name" value="CAP_PR-1"/>
    <property type="match status" value="1"/>
</dbReference>
<dbReference type="SUPFAM" id="SSF55797">
    <property type="entry name" value="PR-1-like"/>
    <property type="match status" value="1"/>
</dbReference>
<dbReference type="SUPFAM" id="SSF56112">
    <property type="entry name" value="Protein kinase-like (PK-like)"/>
    <property type="match status" value="1"/>
</dbReference>
<comment type="function">
    <text evidence="6">Catalyzes the reduction of fatty acyl-CoA to fatty alcohols.</text>
</comment>
<dbReference type="GO" id="GO:0035336">
    <property type="term" value="P:long-chain fatty-acyl-CoA metabolic process"/>
    <property type="evidence" value="ECO:0007669"/>
    <property type="project" value="TreeGrafter"/>
</dbReference>
<dbReference type="PANTHER" id="PTHR11011:SF45">
    <property type="entry name" value="FATTY ACYL-COA REDUCTASE CG8306-RELATED"/>
    <property type="match status" value="1"/>
</dbReference>
<evidence type="ECO:0000256" key="6">
    <source>
        <dbReference type="RuleBase" id="RU363097"/>
    </source>
</evidence>
<dbReference type="Pfam" id="PF00274">
    <property type="entry name" value="Glycolytic"/>
    <property type="match status" value="1"/>
</dbReference>
<evidence type="ECO:0000256" key="3">
    <source>
        <dbReference type="ARBA" id="ARBA00010387"/>
    </source>
</evidence>
<dbReference type="InterPro" id="IPR000741">
    <property type="entry name" value="FBA_I"/>
</dbReference>
<comment type="caution">
    <text evidence="9">The sequence shown here is derived from an EMBL/GenBank/DDBJ whole genome shotgun (WGS) entry which is preliminary data.</text>
</comment>
<evidence type="ECO:0000313" key="9">
    <source>
        <dbReference type="EMBL" id="KAK1370863.1"/>
    </source>
</evidence>
<dbReference type="EMBL" id="JAUIZM010000008">
    <property type="protein sequence ID" value="KAK1370863.1"/>
    <property type="molecule type" value="Genomic_DNA"/>
</dbReference>
<dbReference type="Pfam" id="PF07993">
    <property type="entry name" value="NAD_binding_4"/>
    <property type="match status" value="1"/>
</dbReference>
<keyword evidence="6" id="KW-0560">Oxidoreductase</keyword>
<dbReference type="Gene3D" id="3.20.20.70">
    <property type="entry name" value="Aldolase class I"/>
    <property type="match status" value="1"/>
</dbReference>
<dbReference type="SMART" id="SM00198">
    <property type="entry name" value="SCP"/>
    <property type="match status" value="1"/>
</dbReference>
<comment type="pathway">
    <text evidence="2">Carbohydrate degradation; glycolysis; D-glyceraldehyde 3-phosphate and glycerone phosphate from D-glucose: step 4/4.</text>
</comment>
<dbReference type="Pfam" id="PF00188">
    <property type="entry name" value="CAP"/>
    <property type="match status" value="1"/>
</dbReference>
<dbReference type="InterPro" id="IPR036291">
    <property type="entry name" value="NAD(P)-bd_dom_sf"/>
</dbReference>
<feature type="signal peptide" evidence="7">
    <location>
        <begin position="1"/>
        <end position="27"/>
    </location>
</feature>
<dbReference type="AlphaFoldDB" id="A0AAD8MG78"/>
<dbReference type="InterPro" id="IPR011009">
    <property type="entry name" value="Kinase-like_dom_sf"/>
</dbReference>
<dbReference type="GO" id="GO:0004332">
    <property type="term" value="F:fructose-bisphosphate aldolase activity"/>
    <property type="evidence" value="ECO:0007669"/>
    <property type="project" value="UniProtKB-EC"/>
</dbReference>
<dbReference type="InterPro" id="IPR013120">
    <property type="entry name" value="FAR_NAD-bd"/>
</dbReference>
<dbReference type="Proteomes" id="UP001237642">
    <property type="component" value="Unassembled WGS sequence"/>
</dbReference>
<evidence type="ECO:0000313" key="10">
    <source>
        <dbReference type="Proteomes" id="UP001237642"/>
    </source>
</evidence>
<keyword evidence="7" id="KW-0732">Signal</keyword>
<reference evidence="9" key="1">
    <citation type="submission" date="2023-02" db="EMBL/GenBank/DDBJ databases">
        <title>Genome of toxic invasive species Heracleum sosnowskyi carries increased number of genes despite the absence of recent whole-genome duplications.</title>
        <authorList>
            <person name="Schelkunov M."/>
            <person name="Shtratnikova V."/>
            <person name="Makarenko M."/>
            <person name="Klepikova A."/>
            <person name="Omelchenko D."/>
            <person name="Novikova G."/>
            <person name="Obukhova E."/>
            <person name="Bogdanov V."/>
            <person name="Penin A."/>
            <person name="Logacheva M."/>
        </authorList>
    </citation>
    <scope>NUCLEOTIDE SEQUENCE</scope>
    <source>
        <strain evidence="9">Hsosn_3</strain>
        <tissue evidence="9">Leaf</tissue>
    </source>
</reference>
<name>A0AAD8MG78_9APIA</name>
<dbReference type="SUPFAM" id="SSF51569">
    <property type="entry name" value="Aldolase"/>
    <property type="match status" value="1"/>
</dbReference>
<keyword evidence="6" id="KW-0521">NADP</keyword>
<keyword evidence="6" id="KW-0443">Lipid metabolism</keyword>